<evidence type="ECO:0000313" key="2">
    <source>
        <dbReference type="Proteomes" id="UP001519535"/>
    </source>
</evidence>
<name>A0ABS5RNX6_9MYCO</name>
<proteinExistence type="predicted"/>
<evidence type="ECO:0000313" key="1">
    <source>
        <dbReference type="EMBL" id="MBS9534604.1"/>
    </source>
</evidence>
<sequence length="48" mass="5560">MTTQTHAPAERRMSLSDYERAIQLLRIAASDARQSDARRRWIRAATQC</sequence>
<reference evidence="1 2" key="1">
    <citation type="submission" date="2021-05" db="EMBL/GenBank/DDBJ databases">
        <title>Mycobacterium acidophilum sp. nov., an extremely acid-tolerant member of the genus Mycobacterium.</title>
        <authorList>
            <person name="Xia J."/>
        </authorList>
    </citation>
    <scope>NUCLEOTIDE SEQUENCE [LARGE SCALE GENOMIC DNA]</scope>
    <source>
        <strain evidence="1 2">M1</strain>
    </source>
</reference>
<dbReference type="RefSeq" id="WP_214093473.1">
    <property type="nucleotide sequence ID" value="NZ_JAHCLR010000027.1"/>
</dbReference>
<comment type="caution">
    <text evidence="1">The sequence shown here is derived from an EMBL/GenBank/DDBJ whole genome shotgun (WGS) entry which is preliminary data.</text>
</comment>
<protein>
    <submittedName>
        <fullName evidence="1">Uncharacterized protein</fullName>
    </submittedName>
</protein>
<gene>
    <name evidence="1" type="ORF">KIH27_13505</name>
</gene>
<keyword evidence="2" id="KW-1185">Reference proteome</keyword>
<dbReference type="EMBL" id="JAHCLR010000027">
    <property type="protein sequence ID" value="MBS9534604.1"/>
    <property type="molecule type" value="Genomic_DNA"/>
</dbReference>
<organism evidence="1 2">
    <name type="scientific">Mycolicibacter acidiphilus</name>
    <dbReference type="NCBI Taxonomy" id="2835306"/>
    <lineage>
        <taxon>Bacteria</taxon>
        <taxon>Bacillati</taxon>
        <taxon>Actinomycetota</taxon>
        <taxon>Actinomycetes</taxon>
        <taxon>Mycobacteriales</taxon>
        <taxon>Mycobacteriaceae</taxon>
        <taxon>Mycolicibacter</taxon>
    </lineage>
</organism>
<accession>A0ABS5RNX6</accession>
<dbReference type="Proteomes" id="UP001519535">
    <property type="component" value="Unassembled WGS sequence"/>
</dbReference>